<dbReference type="PANTHER" id="PTHR47510:SF3">
    <property type="entry name" value="ENDO_EXONUCLEASE_PHOSPHATASE DOMAIN-CONTAINING PROTEIN"/>
    <property type="match status" value="1"/>
</dbReference>
<name>A0AAW0SA14_SCYPA</name>
<dbReference type="InterPro" id="IPR036691">
    <property type="entry name" value="Endo/exonu/phosph_ase_sf"/>
</dbReference>
<accession>A0AAW0SA14</accession>
<keyword evidence="2" id="KW-1185">Reference proteome</keyword>
<dbReference type="Proteomes" id="UP001487740">
    <property type="component" value="Unassembled WGS sequence"/>
</dbReference>
<evidence type="ECO:0008006" key="3">
    <source>
        <dbReference type="Google" id="ProtNLM"/>
    </source>
</evidence>
<dbReference type="SUPFAM" id="SSF56219">
    <property type="entry name" value="DNase I-like"/>
    <property type="match status" value="1"/>
</dbReference>
<comment type="caution">
    <text evidence="1">The sequence shown here is derived from an EMBL/GenBank/DDBJ whole genome shotgun (WGS) entry which is preliminary data.</text>
</comment>
<evidence type="ECO:0000313" key="2">
    <source>
        <dbReference type="Proteomes" id="UP001487740"/>
    </source>
</evidence>
<protein>
    <recommendedName>
        <fullName evidence="3">Endonuclease/exonuclease/phosphatase domain-containing protein</fullName>
    </recommendedName>
</protein>
<gene>
    <name evidence="1" type="ORF">O3P69_011860</name>
</gene>
<reference evidence="1 2" key="1">
    <citation type="submission" date="2023-03" db="EMBL/GenBank/DDBJ databases">
        <title>High-quality genome of Scylla paramamosain provides insights in environmental adaptation.</title>
        <authorList>
            <person name="Zhang L."/>
        </authorList>
    </citation>
    <scope>NUCLEOTIDE SEQUENCE [LARGE SCALE GENOMIC DNA]</scope>
    <source>
        <strain evidence="1">LZ_2023a</strain>
        <tissue evidence="1">Muscle</tissue>
    </source>
</reference>
<organism evidence="1 2">
    <name type="scientific">Scylla paramamosain</name>
    <name type="common">Mud crab</name>
    <dbReference type="NCBI Taxonomy" id="85552"/>
    <lineage>
        <taxon>Eukaryota</taxon>
        <taxon>Metazoa</taxon>
        <taxon>Ecdysozoa</taxon>
        <taxon>Arthropoda</taxon>
        <taxon>Crustacea</taxon>
        <taxon>Multicrustacea</taxon>
        <taxon>Malacostraca</taxon>
        <taxon>Eumalacostraca</taxon>
        <taxon>Eucarida</taxon>
        <taxon>Decapoda</taxon>
        <taxon>Pleocyemata</taxon>
        <taxon>Brachyura</taxon>
        <taxon>Eubrachyura</taxon>
        <taxon>Portunoidea</taxon>
        <taxon>Portunidae</taxon>
        <taxon>Portuninae</taxon>
        <taxon>Scylla</taxon>
    </lineage>
</organism>
<dbReference type="PANTHER" id="PTHR47510">
    <property type="entry name" value="REVERSE TRANSCRIPTASE DOMAIN-CONTAINING PROTEIN"/>
    <property type="match status" value="1"/>
</dbReference>
<dbReference type="EMBL" id="JARAKH010006400">
    <property type="protein sequence ID" value="KAK8371873.1"/>
    <property type="molecule type" value="Genomic_DNA"/>
</dbReference>
<sequence>MCIQVEVKVVTSSARINCRSPSLLLINATSLAKKMDELIVTVSSTFADIVVVTEAWQIVPEVSTMQDYQLYHHLRSGRKGGSGRFLPLYPQPLTPPSRYSSRCRGPVAQLLTAHIIDNADALRVRYPAAKLVICGDFNRIHINDILHQLHLTQVVDFPTHQQAILDLILTDLGQQY</sequence>
<dbReference type="AlphaFoldDB" id="A0AAW0SA14"/>
<proteinExistence type="predicted"/>
<evidence type="ECO:0000313" key="1">
    <source>
        <dbReference type="EMBL" id="KAK8371873.1"/>
    </source>
</evidence>